<dbReference type="RefSeq" id="WP_131306250.1">
    <property type="nucleotide sequence ID" value="NZ_SJFN01000003.1"/>
</dbReference>
<comment type="caution">
    <text evidence="1">The sequence shown here is derived from an EMBL/GenBank/DDBJ whole genome shotgun (WGS) entry which is preliminary data.</text>
</comment>
<keyword evidence="1" id="KW-0378">Hydrolase</keyword>
<dbReference type="EMBL" id="SJFN01000003">
    <property type="protein sequence ID" value="TBW40819.1"/>
    <property type="molecule type" value="Genomic_DNA"/>
</dbReference>
<dbReference type="InterPro" id="IPR007709">
    <property type="entry name" value="N-FG_amidohydro"/>
</dbReference>
<dbReference type="Proteomes" id="UP000292781">
    <property type="component" value="Unassembled WGS sequence"/>
</dbReference>
<dbReference type="AlphaFoldDB" id="A0A4Q9VWU8"/>
<organism evidence="1 2">
    <name type="scientific">Siculibacillus lacustris</name>
    <dbReference type="NCBI Taxonomy" id="1549641"/>
    <lineage>
        <taxon>Bacteria</taxon>
        <taxon>Pseudomonadati</taxon>
        <taxon>Pseudomonadota</taxon>
        <taxon>Alphaproteobacteria</taxon>
        <taxon>Hyphomicrobiales</taxon>
        <taxon>Ancalomicrobiaceae</taxon>
        <taxon>Siculibacillus</taxon>
    </lineage>
</organism>
<sequence>MRIVEDFVSEPAFDLLTPTPIRAPFLFDAPHSGRAYPAAFLAESRLDAHAIRASEDAHVDALVRSCVDRGMPLLRARFPRAFLDVNREPLELDPRMFDGRLPVDANTRSPRVTGGLGTIPRLVSESDEIYRGRIPVAEALGRIEGIYRPYHETLRRTLGEIHGRFGVAVLIDCHSMPSVQRMTETGGRPDVVLGDRHGTSCHPGLIDVVSALLRTAGYRVARNKPYAGGFITEHYGRPAKGLHALQIEIARGLYMDETTLEPNGGFSLLQRDLDRLIGELAGNWGLILAGDAQAAE</sequence>
<dbReference type="SUPFAM" id="SSF53187">
    <property type="entry name" value="Zn-dependent exopeptidases"/>
    <property type="match status" value="1"/>
</dbReference>
<protein>
    <submittedName>
        <fullName evidence="1">N-formylglutamate amidohydrolase</fullName>
    </submittedName>
</protein>
<dbReference type="OrthoDB" id="9802050at2"/>
<gene>
    <name evidence="1" type="ORF">EYW49_03160</name>
</gene>
<dbReference type="GO" id="GO:0016787">
    <property type="term" value="F:hydrolase activity"/>
    <property type="evidence" value="ECO:0007669"/>
    <property type="project" value="UniProtKB-KW"/>
</dbReference>
<dbReference type="Gene3D" id="3.40.630.40">
    <property type="entry name" value="Zn-dependent exopeptidases"/>
    <property type="match status" value="1"/>
</dbReference>
<evidence type="ECO:0000313" key="2">
    <source>
        <dbReference type="Proteomes" id="UP000292781"/>
    </source>
</evidence>
<name>A0A4Q9VWU8_9HYPH</name>
<accession>A0A4Q9VWU8</accession>
<dbReference type="Pfam" id="PF05013">
    <property type="entry name" value="FGase"/>
    <property type="match status" value="1"/>
</dbReference>
<proteinExistence type="predicted"/>
<keyword evidence="2" id="KW-1185">Reference proteome</keyword>
<reference evidence="1 2" key="1">
    <citation type="submission" date="2019-02" db="EMBL/GenBank/DDBJ databases">
        <title>Siculibacillus lacustris gen. nov., sp. nov., a new rosette-forming bacterium isolated from a freshwater crater lake (Lake St. Ana, Romania).</title>
        <authorList>
            <person name="Felfoldi T."/>
            <person name="Marton Z."/>
            <person name="Szabo A."/>
            <person name="Mentes A."/>
            <person name="Boka K."/>
            <person name="Marialigeti K."/>
            <person name="Mathe I."/>
            <person name="Koncz M."/>
            <person name="Schumann P."/>
            <person name="Toth E."/>
        </authorList>
    </citation>
    <scope>NUCLEOTIDE SEQUENCE [LARGE SCALE GENOMIC DNA]</scope>
    <source>
        <strain evidence="1 2">SA-279</strain>
    </source>
</reference>
<evidence type="ECO:0000313" key="1">
    <source>
        <dbReference type="EMBL" id="TBW40819.1"/>
    </source>
</evidence>